<dbReference type="Proteomes" id="UP000823634">
    <property type="component" value="Unassembled WGS sequence"/>
</dbReference>
<dbReference type="AlphaFoldDB" id="A0A9D9DGV1"/>
<dbReference type="EMBL" id="JADINA010000019">
    <property type="protein sequence ID" value="MBO8426211.1"/>
    <property type="molecule type" value="Genomic_DNA"/>
</dbReference>
<dbReference type="CDD" id="cd10446">
    <property type="entry name" value="GIY-YIG_unchar_1"/>
    <property type="match status" value="1"/>
</dbReference>
<dbReference type="SUPFAM" id="SSF82771">
    <property type="entry name" value="GIY-YIG endonuclease"/>
    <property type="match status" value="1"/>
</dbReference>
<gene>
    <name evidence="1" type="ORF">IAC61_02690</name>
</gene>
<dbReference type="InterPro" id="IPR035901">
    <property type="entry name" value="GIY-YIG_endonuc_sf"/>
</dbReference>
<reference evidence="1" key="2">
    <citation type="journal article" date="2021" name="PeerJ">
        <title>Extensive microbial diversity within the chicken gut microbiome revealed by metagenomics and culture.</title>
        <authorList>
            <person name="Gilroy R."/>
            <person name="Ravi A."/>
            <person name="Getino M."/>
            <person name="Pursley I."/>
            <person name="Horton D.L."/>
            <person name="Alikhan N.F."/>
            <person name="Baker D."/>
            <person name="Gharbi K."/>
            <person name="Hall N."/>
            <person name="Watson M."/>
            <person name="Adriaenssens E.M."/>
            <person name="Foster-Nyarko E."/>
            <person name="Jarju S."/>
            <person name="Secka A."/>
            <person name="Antonio M."/>
            <person name="Oren A."/>
            <person name="Chaudhuri R.R."/>
            <person name="La Ragione R."/>
            <person name="Hildebrand F."/>
            <person name="Pallen M.J."/>
        </authorList>
    </citation>
    <scope>NUCLEOTIDE SEQUENCE</scope>
    <source>
        <strain evidence="1">17113</strain>
    </source>
</reference>
<accession>A0A9D9DGV1</accession>
<comment type="caution">
    <text evidence="1">The sequence shown here is derived from an EMBL/GenBank/DDBJ whole genome shotgun (WGS) entry which is preliminary data.</text>
</comment>
<proteinExistence type="predicted"/>
<organism evidence="1 2">
    <name type="scientific">Candidatus Alloenteromonas pullistercoris</name>
    <dbReference type="NCBI Taxonomy" id="2840785"/>
    <lineage>
        <taxon>Bacteria</taxon>
        <taxon>Bacillati</taxon>
        <taxon>Bacillota</taxon>
        <taxon>Bacillota incertae sedis</taxon>
        <taxon>Candidatus Alloenteromonas</taxon>
    </lineage>
</organism>
<dbReference type="Gene3D" id="3.40.1440.10">
    <property type="entry name" value="GIY-YIG endonuclease"/>
    <property type="match status" value="1"/>
</dbReference>
<name>A0A9D9DGV1_9FIRM</name>
<sequence>MEAIKLNDLLRIDANSDDFWHGRVTLNTNHLEQWLNRKDYENQIGPDFSFWAKNTTGSKTHLHENDLVVVAVQMYSRDTWLLASVCRVTKINFDKPCERIAEDKYRKWFNRVVFKLSKSAQGYNFKLSTFLDRCEVVEVLDKPFGGKPFPGYYNLNEKMRDLMNYIQNTNLGEDWKKELKAVKAVYCLNNHDERKVYIGSAYNDNGCLLRRWEDYFDIIHGGNVELRKLFEAHKNNPDYFKDNFYFSILEVLPTSVSDEDVIKREHHWMEVFNSRDPKSGYNKN</sequence>
<reference evidence="1" key="1">
    <citation type="submission" date="2020-10" db="EMBL/GenBank/DDBJ databases">
        <authorList>
            <person name="Gilroy R."/>
        </authorList>
    </citation>
    <scope>NUCLEOTIDE SEQUENCE</scope>
    <source>
        <strain evidence="1">17113</strain>
    </source>
</reference>
<evidence type="ECO:0000313" key="1">
    <source>
        <dbReference type="EMBL" id="MBO8426211.1"/>
    </source>
</evidence>
<evidence type="ECO:0000313" key="2">
    <source>
        <dbReference type="Proteomes" id="UP000823634"/>
    </source>
</evidence>
<protein>
    <submittedName>
        <fullName evidence="1">GIY-YIG nuclease family protein</fullName>
    </submittedName>
</protein>